<name>A0ABP1P1W8_XYLVO</name>
<gene>
    <name evidence="6" type="ORF">XYLVIOL_LOCUS7411</name>
    <name evidence="7" type="ORF">XYLVIOL_LOCUS7416</name>
    <name evidence="8" type="ORF">XYLVIOL_LOCUS7421</name>
</gene>
<dbReference type="EMBL" id="CAXAJV020001294">
    <property type="protein sequence ID" value="CAL7945805.1"/>
    <property type="molecule type" value="Genomic_DNA"/>
</dbReference>
<evidence type="ECO:0000256" key="4">
    <source>
        <dbReference type="ARBA" id="ARBA00022839"/>
    </source>
</evidence>
<keyword evidence="2" id="KW-0540">Nuclease</keyword>
<evidence type="ECO:0000256" key="2">
    <source>
        <dbReference type="ARBA" id="ARBA00022722"/>
    </source>
</evidence>
<comment type="caution">
    <text evidence="7">The sequence shown here is derived from an EMBL/GenBank/DDBJ whole genome shotgun (WGS) entry which is preliminary data.</text>
</comment>
<evidence type="ECO:0000313" key="6">
    <source>
        <dbReference type="EMBL" id="CAL7945792.1"/>
    </source>
</evidence>
<evidence type="ECO:0000313" key="8">
    <source>
        <dbReference type="EMBL" id="CAL7945805.1"/>
    </source>
</evidence>
<keyword evidence="9" id="KW-1185">Reference proteome</keyword>
<dbReference type="SUPFAM" id="SSF53098">
    <property type="entry name" value="Ribonuclease H-like"/>
    <property type="match status" value="1"/>
</dbReference>
<dbReference type="SMART" id="SM00479">
    <property type="entry name" value="EXOIII"/>
    <property type="match status" value="1"/>
</dbReference>
<organism evidence="7 9">
    <name type="scientific">Xylocopa violacea</name>
    <name type="common">Violet carpenter bee</name>
    <name type="synonym">Apis violacea</name>
    <dbReference type="NCBI Taxonomy" id="135666"/>
    <lineage>
        <taxon>Eukaryota</taxon>
        <taxon>Metazoa</taxon>
        <taxon>Ecdysozoa</taxon>
        <taxon>Arthropoda</taxon>
        <taxon>Hexapoda</taxon>
        <taxon>Insecta</taxon>
        <taxon>Pterygota</taxon>
        <taxon>Neoptera</taxon>
        <taxon>Endopterygota</taxon>
        <taxon>Hymenoptera</taxon>
        <taxon>Apocrita</taxon>
        <taxon>Aculeata</taxon>
        <taxon>Apoidea</taxon>
        <taxon>Anthophila</taxon>
        <taxon>Apidae</taxon>
        <taxon>Xylocopa</taxon>
        <taxon>Xylocopa</taxon>
    </lineage>
</organism>
<evidence type="ECO:0000256" key="1">
    <source>
        <dbReference type="ARBA" id="ARBA00009921"/>
    </source>
</evidence>
<dbReference type="Gene3D" id="3.30.420.10">
    <property type="entry name" value="Ribonuclease H-like superfamily/Ribonuclease H"/>
    <property type="match status" value="1"/>
</dbReference>
<dbReference type="InterPro" id="IPR013520">
    <property type="entry name" value="Ribonucl_H"/>
</dbReference>
<dbReference type="InterPro" id="IPR012337">
    <property type="entry name" value="RNaseH-like_sf"/>
</dbReference>
<dbReference type="InterPro" id="IPR022894">
    <property type="entry name" value="Oligoribonuclease"/>
</dbReference>
<dbReference type="EMBL" id="CAXAJV020001294">
    <property type="protein sequence ID" value="CAL7945798.1"/>
    <property type="molecule type" value="Genomic_DNA"/>
</dbReference>
<evidence type="ECO:0000256" key="3">
    <source>
        <dbReference type="ARBA" id="ARBA00022801"/>
    </source>
</evidence>
<dbReference type="EMBL" id="CAXAJV020001294">
    <property type="protein sequence ID" value="CAL7945792.1"/>
    <property type="molecule type" value="Genomic_DNA"/>
</dbReference>
<dbReference type="PANTHER" id="PTHR11046:SF0">
    <property type="entry name" value="OLIGORIBONUCLEASE, MITOCHONDRIAL"/>
    <property type="match status" value="1"/>
</dbReference>
<accession>A0ABP1P1W8</accession>
<dbReference type="PANTHER" id="PTHR11046">
    <property type="entry name" value="OLIGORIBONUCLEASE, MITOCHONDRIAL"/>
    <property type="match status" value="1"/>
</dbReference>
<dbReference type="InterPro" id="IPR036397">
    <property type="entry name" value="RNaseH_sf"/>
</dbReference>
<proteinExistence type="inferred from homology"/>
<dbReference type="NCBIfam" id="NF003765">
    <property type="entry name" value="PRK05359.1"/>
    <property type="match status" value="1"/>
</dbReference>
<protein>
    <recommendedName>
        <fullName evidence="5">Exonuclease domain-containing protein</fullName>
    </recommendedName>
</protein>
<evidence type="ECO:0000313" key="7">
    <source>
        <dbReference type="EMBL" id="CAL7945798.1"/>
    </source>
</evidence>
<dbReference type="Proteomes" id="UP001642520">
    <property type="component" value="Unassembled WGS sequence"/>
</dbReference>
<feature type="domain" description="Exonuclease" evidence="5">
    <location>
        <begin position="36"/>
        <end position="197"/>
    </location>
</feature>
<sequence>MDKKLPLINSFTLLSKTASATLCTDTNTEKNNLNDHIVWVDMEMSELDVNTSQILEIACLISDRNLKILCEELNIVVHQPDEILNNMNDWCSVTHQNVELQDAEQTIIKYLKTHVKEGTCPLAGSSVYMDRMFLYKYMPSVNNYLHYRIIDTSTIKELIKRWNINVPTLKKVHKHRALSDIRESIKELELYKKYIFGPRIKN</sequence>
<reference evidence="7 9" key="1">
    <citation type="submission" date="2024-08" db="EMBL/GenBank/DDBJ databases">
        <authorList>
            <person name="Will J Nash"/>
            <person name="Angela Man"/>
            <person name="Seanna McTaggart"/>
            <person name="Kendall Baker"/>
            <person name="Tom Barker"/>
            <person name="Leah Catchpole"/>
            <person name="Alex Durrant"/>
            <person name="Karim Gharbi"/>
            <person name="Naomi Irish"/>
            <person name="Gemy Kaithakottil"/>
            <person name="Debby Ku"/>
            <person name="Aaliyah Providence"/>
            <person name="Felix Shaw"/>
            <person name="David Swarbreck"/>
            <person name="Chris Watkins"/>
            <person name="Ann M. McCartney"/>
            <person name="Giulio Formenti"/>
            <person name="Alice Mouton"/>
            <person name="Noel Vella"/>
            <person name="Bjorn M von Reumont"/>
            <person name="Adriana Vella"/>
            <person name="Wilfried Haerty"/>
        </authorList>
    </citation>
    <scope>NUCLEOTIDE SEQUENCE [LARGE SCALE GENOMIC DNA]</scope>
</reference>
<dbReference type="Pfam" id="PF00929">
    <property type="entry name" value="RNase_T"/>
    <property type="match status" value="1"/>
</dbReference>
<dbReference type="CDD" id="cd06135">
    <property type="entry name" value="Orn"/>
    <property type="match status" value="1"/>
</dbReference>
<keyword evidence="3" id="KW-0378">Hydrolase</keyword>
<keyword evidence="4" id="KW-0269">Exonuclease</keyword>
<comment type="similarity">
    <text evidence="1">Belongs to the oligoribonuclease family.</text>
</comment>
<evidence type="ECO:0000313" key="9">
    <source>
        <dbReference type="Proteomes" id="UP001642520"/>
    </source>
</evidence>
<evidence type="ECO:0000259" key="5">
    <source>
        <dbReference type="SMART" id="SM00479"/>
    </source>
</evidence>